<dbReference type="PROSITE" id="PS51450">
    <property type="entry name" value="LRR"/>
    <property type="match status" value="6"/>
</dbReference>
<dbReference type="Pfam" id="PF13516">
    <property type="entry name" value="LRR_6"/>
    <property type="match status" value="1"/>
</dbReference>
<dbReference type="FunFam" id="3.80.10.10:FF:000312">
    <property type="entry name" value="Protein phosphatases pp1 regulatory subunit, putative"/>
    <property type="match status" value="1"/>
</dbReference>
<dbReference type="SMART" id="SM00369">
    <property type="entry name" value="LRR_TYP"/>
    <property type="match status" value="8"/>
</dbReference>
<evidence type="ECO:0000256" key="1">
    <source>
        <dbReference type="ARBA" id="ARBA00004430"/>
    </source>
</evidence>
<dbReference type="InterPro" id="IPR001611">
    <property type="entry name" value="Leu-rich_rpt"/>
</dbReference>
<dbReference type="SMART" id="SM00365">
    <property type="entry name" value="LRR_SD22"/>
    <property type="match status" value="10"/>
</dbReference>
<sequence length="362" mass="39964">RRESTSIPQYHYCTGLYRPSSEKPVTQDSCVPMQDEVEGQSQPDAGTVLYDLDLTNAHLHSLDEVSLPNTMRVLDATANRLKSIEAALLRLDGLTKLCLRQNLLTSAEEVEALASAPCLEELDLRDNQFTQVPNFRGFFSLTNLDMSYNQFVSLEALSSLPGPRLTHLYCAANKIASMEGIAHLESLRVLDLGSNRLRCIEGLEGMCLLDSLWLGRNRITQINGLSSLSRLIRLSLQSNRLARISGLSGCTALEELYLSHNGLTTLEGLEGLANLRILDVANNRLTSLAGLQGFPQLTDLWANDNQLASLDEAGAELEHVRDSLTCLYLGGNPCAKETQYRLRLEHTLPNLEQLDDSVLRGA</sequence>
<dbReference type="PANTHER" id="PTHR46652">
    <property type="entry name" value="LEUCINE-RICH REPEAT AND IQ DOMAIN-CONTAINING PROTEIN 1-RELATED"/>
    <property type="match status" value="1"/>
</dbReference>
<dbReference type="InterPro" id="IPR003591">
    <property type="entry name" value="Leu-rich_rpt_typical-subtyp"/>
</dbReference>
<accession>A0A1D2A159</accession>
<dbReference type="EMBL" id="GDKF01005897">
    <property type="protein sequence ID" value="JAT72725.1"/>
    <property type="molecule type" value="Transcribed_RNA"/>
</dbReference>
<dbReference type="GO" id="GO:0005930">
    <property type="term" value="C:axoneme"/>
    <property type="evidence" value="ECO:0007669"/>
    <property type="project" value="UniProtKB-SubCell"/>
</dbReference>
<evidence type="ECO:0000256" key="2">
    <source>
        <dbReference type="ARBA" id="ARBA00022614"/>
    </source>
</evidence>
<dbReference type="InterPro" id="IPR025875">
    <property type="entry name" value="Leu-rich_rpt_4"/>
</dbReference>
<keyword evidence="3" id="KW-0677">Repeat</keyword>
<evidence type="ECO:0000256" key="3">
    <source>
        <dbReference type="ARBA" id="ARBA00022737"/>
    </source>
</evidence>
<evidence type="ECO:0000313" key="4">
    <source>
        <dbReference type="EMBL" id="JAT72725.1"/>
    </source>
</evidence>
<keyword evidence="2" id="KW-0433">Leucine-rich repeat</keyword>
<evidence type="ECO:0008006" key="5">
    <source>
        <dbReference type="Google" id="ProtNLM"/>
    </source>
</evidence>
<dbReference type="Gene3D" id="3.80.10.10">
    <property type="entry name" value="Ribonuclease Inhibitor"/>
    <property type="match status" value="3"/>
</dbReference>
<dbReference type="Pfam" id="PF12799">
    <property type="entry name" value="LRR_4"/>
    <property type="match status" value="3"/>
</dbReference>
<dbReference type="PANTHER" id="PTHR46652:SF3">
    <property type="entry name" value="LEUCINE-RICH REPEAT-CONTAINING PROTEIN 9"/>
    <property type="match status" value="1"/>
</dbReference>
<dbReference type="InterPro" id="IPR050836">
    <property type="entry name" value="SDS22/Internalin_LRR"/>
</dbReference>
<dbReference type="AlphaFoldDB" id="A0A1D2A159"/>
<feature type="non-terminal residue" evidence="4">
    <location>
        <position position="1"/>
    </location>
</feature>
<name>A0A1D2A159_AUXPR</name>
<protein>
    <recommendedName>
        <fullName evidence="5">Protein phosphatase 1 regulatory subunit pprA</fullName>
    </recommendedName>
</protein>
<proteinExistence type="predicted"/>
<organism evidence="4">
    <name type="scientific">Auxenochlorella protothecoides</name>
    <name type="common">Green microalga</name>
    <name type="synonym">Chlorella protothecoides</name>
    <dbReference type="NCBI Taxonomy" id="3075"/>
    <lineage>
        <taxon>Eukaryota</taxon>
        <taxon>Viridiplantae</taxon>
        <taxon>Chlorophyta</taxon>
        <taxon>core chlorophytes</taxon>
        <taxon>Trebouxiophyceae</taxon>
        <taxon>Chlorellales</taxon>
        <taxon>Chlorellaceae</taxon>
        <taxon>Auxenochlorella</taxon>
    </lineage>
</organism>
<reference evidence="4" key="1">
    <citation type="submission" date="2015-08" db="EMBL/GenBank/DDBJ databases">
        <authorList>
            <person name="Babu N.S."/>
            <person name="Beckwith C.J."/>
            <person name="Beseler K.G."/>
            <person name="Brison A."/>
            <person name="Carone J.V."/>
            <person name="Caskin T.P."/>
            <person name="Diamond M."/>
            <person name="Durham M.E."/>
            <person name="Foxe J.M."/>
            <person name="Go M."/>
            <person name="Henderson B.A."/>
            <person name="Jones I.B."/>
            <person name="McGettigan J.A."/>
            <person name="Micheletti S.J."/>
            <person name="Nasrallah M.E."/>
            <person name="Ortiz D."/>
            <person name="Piller C.R."/>
            <person name="Privatt S.R."/>
            <person name="Schneider S.L."/>
            <person name="Sharp S."/>
            <person name="Smith T.C."/>
            <person name="Stanton J.D."/>
            <person name="Ullery H.E."/>
            <person name="Wilson R.J."/>
            <person name="Serrano M.G."/>
            <person name="Buck G."/>
            <person name="Lee V."/>
            <person name="Wang Y."/>
            <person name="Carvalho R."/>
            <person name="Voegtly L."/>
            <person name="Shi R."/>
            <person name="Duckworth R."/>
            <person name="Johnson A."/>
            <person name="Loviza R."/>
            <person name="Walstead R."/>
            <person name="Shah Z."/>
            <person name="Kiflezghi M."/>
            <person name="Wade K."/>
            <person name="Ball S.L."/>
            <person name="Bradley K.W."/>
            <person name="Asai D.J."/>
            <person name="Bowman C.A."/>
            <person name="Russell D.A."/>
            <person name="Pope W.H."/>
            <person name="Jacobs-Sera D."/>
            <person name="Hendrix R.W."/>
            <person name="Hatfull G.F."/>
        </authorList>
    </citation>
    <scope>NUCLEOTIDE SEQUENCE</scope>
</reference>
<dbReference type="InterPro" id="IPR032675">
    <property type="entry name" value="LRR_dom_sf"/>
</dbReference>
<gene>
    <name evidence="4" type="ORF">g.26462</name>
</gene>
<dbReference type="SUPFAM" id="SSF52058">
    <property type="entry name" value="L domain-like"/>
    <property type="match status" value="1"/>
</dbReference>
<comment type="subcellular location">
    <subcellularLocation>
        <location evidence="1">Cytoplasm</location>
        <location evidence="1">Cytoskeleton</location>
        <location evidence="1">Cilium axoneme</location>
    </subcellularLocation>
</comment>